<sequence>MDGNCVGKCPDNRLIVGSSCKDIEKCPYHTYLEHSEIGKRCTNKCSVKFYLNGLDCIKECPPQKVIAGINCLDQCPSSSPLSHKDFSSKPRIHCYGTCPSDYVANGTECIESSQCQAENHFTYRKRCYEKCPLLTIEYGHLLYWIVFKKREDPVTFDQVQQAYKEDQESNTTPLISFENSEVESKQPEHLGSITARSDIEDIMTRENTQMSQMRQKMFRLKFCLHRNEFMNNL</sequence>
<keyword evidence="2" id="KW-1185">Reference proteome</keyword>
<protein>
    <submittedName>
        <fullName evidence="1">Uncharacterized protein</fullName>
    </submittedName>
</protein>
<organism evidence="1 2">
    <name type="scientific">Mytilus edulis</name>
    <name type="common">Blue mussel</name>
    <dbReference type="NCBI Taxonomy" id="6550"/>
    <lineage>
        <taxon>Eukaryota</taxon>
        <taxon>Metazoa</taxon>
        <taxon>Spiralia</taxon>
        <taxon>Lophotrochozoa</taxon>
        <taxon>Mollusca</taxon>
        <taxon>Bivalvia</taxon>
        <taxon>Autobranchia</taxon>
        <taxon>Pteriomorphia</taxon>
        <taxon>Mytilida</taxon>
        <taxon>Mytiloidea</taxon>
        <taxon>Mytilidae</taxon>
        <taxon>Mytilinae</taxon>
        <taxon>Mytilus</taxon>
    </lineage>
</organism>
<name>A0A8S3QDC5_MYTED</name>
<dbReference type="Proteomes" id="UP000683360">
    <property type="component" value="Unassembled WGS sequence"/>
</dbReference>
<gene>
    <name evidence="1" type="ORF">MEDL_8619</name>
</gene>
<evidence type="ECO:0000313" key="1">
    <source>
        <dbReference type="EMBL" id="CAG2193493.1"/>
    </source>
</evidence>
<evidence type="ECO:0000313" key="2">
    <source>
        <dbReference type="Proteomes" id="UP000683360"/>
    </source>
</evidence>
<dbReference type="AlphaFoldDB" id="A0A8S3QDC5"/>
<accession>A0A8S3QDC5</accession>
<dbReference type="EMBL" id="CAJPWZ010000460">
    <property type="protein sequence ID" value="CAG2193493.1"/>
    <property type="molecule type" value="Genomic_DNA"/>
</dbReference>
<proteinExistence type="predicted"/>
<comment type="caution">
    <text evidence="1">The sequence shown here is derived from an EMBL/GenBank/DDBJ whole genome shotgun (WGS) entry which is preliminary data.</text>
</comment>
<dbReference type="OrthoDB" id="6127810at2759"/>
<reference evidence="1" key="1">
    <citation type="submission" date="2021-03" db="EMBL/GenBank/DDBJ databases">
        <authorList>
            <person name="Bekaert M."/>
        </authorList>
    </citation>
    <scope>NUCLEOTIDE SEQUENCE</scope>
</reference>